<dbReference type="EMBL" id="CP036275">
    <property type="protein sequence ID" value="QDU38147.1"/>
    <property type="molecule type" value="Genomic_DNA"/>
</dbReference>
<dbReference type="Gene3D" id="3.30.1200.10">
    <property type="entry name" value="YggU-like"/>
    <property type="match status" value="1"/>
</dbReference>
<dbReference type="SUPFAM" id="SSF69786">
    <property type="entry name" value="YggU-like"/>
    <property type="match status" value="1"/>
</dbReference>
<dbReference type="KEGG" id="mri:Mal4_24700"/>
<reference evidence="3 4" key="1">
    <citation type="submission" date="2019-02" db="EMBL/GenBank/DDBJ databases">
        <title>Deep-cultivation of Planctomycetes and their phenomic and genomic characterization uncovers novel biology.</title>
        <authorList>
            <person name="Wiegand S."/>
            <person name="Jogler M."/>
            <person name="Boedeker C."/>
            <person name="Pinto D."/>
            <person name="Vollmers J."/>
            <person name="Rivas-Marin E."/>
            <person name="Kohn T."/>
            <person name="Peeters S.H."/>
            <person name="Heuer A."/>
            <person name="Rast P."/>
            <person name="Oberbeckmann S."/>
            <person name="Bunk B."/>
            <person name="Jeske O."/>
            <person name="Meyerdierks A."/>
            <person name="Storesund J.E."/>
            <person name="Kallscheuer N."/>
            <person name="Luecker S."/>
            <person name="Lage O.M."/>
            <person name="Pohl T."/>
            <person name="Merkel B.J."/>
            <person name="Hornburger P."/>
            <person name="Mueller R.-W."/>
            <person name="Bruemmer F."/>
            <person name="Labrenz M."/>
            <person name="Spormann A.M."/>
            <person name="Op den Camp H."/>
            <person name="Overmann J."/>
            <person name="Amann R."/>
            <person name="Jetten M.S.M."/>
            <person name="Mascher T."/>
            <person name="Medema M.H."/>
            <person name="Devos D.P."/>
            <person name="Kaster A.-K."/>
            <person name="Ovreas L."/>
            <person name="Rohde M."/>
            <person name="Galperin M.Y."/>
            <person name="Jogler C."/>
        </authorList>
    </citation>
    <scope>NUCLEOTIDE SEQUENCE [LARGE SCALE GENOMIC DNA]</scope>
    <source>
        <strain evidence="3 4">Mal4</strain>
    </source>
</reference>
<sequence length="100" mass="11097">MSLDLRHDGGDVLLPVQARPGAKRNECGGVHDGRLKVAVTQAPEKGKANREIARLLVKSLGLRRSQIALEEGETTSRKLFRVRDIDESELRRRVDQLGAD</sequence>
<dbReference type="SMART" id="SM01152">
    <property type="entry name" value="DUF167"/>
    <property type="match status" value="1"/>
</dbReference>
<keyword evidence="4" id="KW-1185">Reference proteome</keyword>
<name>A0A517Z6P1_9PLAN</name>
<dbReference type="Proteomes" id="UP000320496">
    <property type="component" value="Chromosome"/>
</dbReference>
<accession>A0A517Z6P1</accession>
<dbReference type="NCBIfam" id="TIGR00251">
    <property type="entry name" value="DUF167 family protein"/>
    <property type="match status" value="1"/>
</dbReference>
<dbReference type="RefSeq" id="WP_145369461.1">
    <property type="nucleotide sequence ID" value="NZ_CP036275.1"/>
</dbReference>
<dbReference type="PANTHER" id="PTHR13420">
    <property type="entry name" value="UPF0235 PROTEIN C15ORF40"/>
    <property type="match status" value="1"/>
</dbReference>
<proteinExistence type="inferred from homology"/>
<dbReference type="InterPro" id="IPR036591">
    <property type="entry name" value="YggU-like_sf"/>
</dbReference>
<comment type="similarity">
    <text evidence="1 2">Belongs to the UPF0235 family.</text>
</comment>
<dbReference type="AlphaFoldDB" id="A0A517Z6P1"/>
<dbReference type="GO" id="GO:0005737">
    <property type="term" value="C:cytoplasm"/>
    <property type="evidence" value="ECO:0007669"/>
    <property type="project" value="TreeGrafter"/>
</dbReference>
<evidence type="ECO:0000313" key="4">
    <source>
        <dbReference type="Proteomes" id="UP000320496"/>
    </source>
</evidence>
<dbReference type="Pfam" id="PF02594">
    <property type="entry name" value="DUF167"/>
    <property type="match status" value="1"/>
</dbReference>
<evidence type="ECO:0000313" key="3">
    <source>
        <dbReference type="EMBL" id="QDU38147.1"/>
    </source>
</evidence>
<gene>
    <name evidence="3" type="ORF">Mal4_24700</name>
</gene>
<dbReference type="OrthoDB" id="290224at2"/>
<evidence type="ECO:0000256" key="1">
    <source>
        <dbReference type="ARBA" id="ARBA00010364"/>
    </source>
</evidence>
<dbReference type="HAMAP" id="MF_00634">
    <property type="entry name" value="UPF0235"/>
    <property type="match status" value="1"/>
</dbReference>
<evidence type="ECO:0000256" key="2">
    <source>
        <dbReference type="HAMAP-Rule" id="MF_00634"/>
    </source>
</evidence>
<dbReference type="PANTHER" id="PTHR13420:SF7">
    <property type="entry name" value="UPF0235 PROTEIN C15ORF40"/>
    <property type="match status" value="1"/>
</dbReference>
<dbReference type="InterPro" id="IPR003746">
    <property type="entry name" value="DUF167"/>
</dbReference>
<protein>
    <recommendedName>
        <fullName evidence="2">UPF0235 protein Mal4_24700</fullName>
    </recommendedName>
</protein>
<organism evidence="3 4">
    <name type="scientific">Maioricimonas rarisocia</name>
    <dbReference type="NCBI Taxonomy" id="2528026"/>
    <lineage>
        <taxon>Bacteria</taxon>
        <taxon>Pseudomonadati</taxon>
        <taxon>Planctomycetota</taxon>
        <taxon>Planctomycetia</taxon>
        <taxon>Planctomycetales</taxon>
        <taxon>Planctomycetaceae</taxon>
        <taxon>Maioricimonas</taxon>
    </lineage>
</organism>